<dbReference type="Pfam" id="PF13280">
    <property type="entry name" value="WYL"/>
    <property type="match status" value="1"/>
</dbReference>
<dbReference type="PANTHER" id="PTHR34580">
    <property type="match status" value="1"/>
</dbReference>
<protein>
    <submittedName>
        <fullName evidence="3">Uncharacterized protein</fullName>
    </submittedName>
</protein>
<dbReference type="AlphaFoldDB" id="A0A5J4RZ61"/>
<name>A0A5J4RZ61_9ZZZZ</name>
<accession>A0A5J4RZ61</accession>
<dbReference type="EMBL" id="SNRY01000621">
    <property type="protein sequence ID" value="KAA6338400.1"/>
    <property type="molecule type" value="Genomic_DNA"/>
</dbReference>
<feature type="domain" description="WCX" evidence="2">
    <location>
        <begin position="218"/>
        <end position="290"/>
    </location>
</feature>
<organism evidence="3">
    <name type="scientific">termite gut metagenome</name>
    <dbReference type="NCBI Taxonomy" id="433724"/>
    <lineage>
        <taxon>unclassified sequences</taxon>
        <taxon>metagenomes</taxon>
        <taxon>organismal metagenomes</taxon>
    </lineage>
</organism>
<evidence type="ECO:0000313" key="3">
    <source>
        <dbReference type="EMBL" id="KAA6338400.1"/>
    </source>
</evidence>
<evidence type="ECO:0000259" key="2">
    <source>
        <dbReference type="Pfam" id="PF25583"/>
    </source>
</evidence>
<dbReference type="Pfam" id="PF25583">
    <property type="entry name" value="WCX"/>
    <property type="match status" value="1"/>
</dbReference>
<dbReference type="InterPro" id="IPR026881">
    <property type="entry name" value="WYL_dom"/>
</dbReference>
<gene>
    <name evidence="3" type="ORF">EZS27_013601</name>
</gene>
<sequence>MSKLLKRYIWLIDTISRAGILTLEGINSQWCDSTHYDGKDIPPRTFHDHREAIDELFGIRIVCNKSNYQYSIEDNKEFKRNDVKRWLLETFSVSNMLCESEKIKDRIVVEDVPSAQTHLTDIIYAMRQNVKISICYHPYDGDRQNEIVASPYFIKMHERRWYMYGKPDHRKDEMRTYALDCIKRLTFTQETFTLPSGFSPEEYLCNVVGIRKDATLPCTIRIKAYGKHAKYLQSLPLHHSQQEVETHKDYVIFTYWLCPNDEFYQEILAQREYIEILEPAYVRRKAKEILLKIEKYYK</sequence>
<feature type="domain" description="WYL" evidence="1">
    <location>
        <begin position="118"/>
        <end position="186"/>
    </location>
</feature>
<dbReference type="InterPro" id="IPR057727">
    <property type="entry name" value="WCX_dom"/>
</dbReference>
<dbReference type="InterPro" id="IPR051534">
    <property type="entry name" value="CBASS_pafABC_assoc_protein"/>
</dbReference>
<proteinExistence type="predicted"/>
<comment type="caution">
    <text evidence="3">The sequence shown here is derived from an EMBL/GenBank/DDBJ whole genome shotgun (WGS) entry which is preliminary data.</text>
</comment>
<reference evidence="3" key="1">
    <citation type="submission" date="2019-03" db="EMBL/GenBank/DDBJ databases">
        <title>Single cell metagenomics reveals metabolic interactions within the superorganism composed of flagellate Streblomastix strix and complex community of Bacteroidetes bacteria on its surface.</title>
        <authorList>
            <person name="Treitli S.C."/>
            <person name="Kolisko M."/>
            <person name="Husnik F."/>
            <person name="Keeling P."/>
            <person name="Hampl V."/>
        </authorList>
    </citation>
    <scope>NUCLEOTIDE SEQUENCE</scope>
    <source>
        <strain evidence="3">STM</strain>
    </source>
</reference>
<evidence type="ECO:0000259" key="1">
    <source>
        <dbReference type="Pfam" id="PF13280"/>
    </source>
</evidence>
<dbReference type="PANTHER" id="PTHR34580:SF9">
    <property type="entry name" value="SLL5097 PROTEIN"/>
    <property type="match status" value="1"/>
</dbReference>
<dbReference type="PROSITE" id="PS52050">
    <property type="entry name" value="WYL"/>
    <property type="match status" value="1"/>
</dbReference>